<dbReference type="Proteomes" id="UP000830395">
    <property type="component" value="Chromosome 3"/>
</dbReference>
<evidence type="ECO:0000313" key="2">
    <source>
        <dbReference type="Proteomes" id="UP000830395"/>
    </source>
</evidence>
<proteinExistence type="predicted"/>
<evidence type="ECO:0000313" key="1">
    <source>
        <dbReference type="EMBL" id="MCJ8730146.1"/>
    </source>
</evidence>
<organism evidence="1 2">
    <name type="scientific">Pangasius djambal</name>
    <dbReference type="NCBI Taxonomy" id="1691987"/>
    <lineage>
        <taxon>Eukaryota</taxon>
        <taxon>Metazoa</taxon>
        <taxon>Chordata</taxon>
        <taxon>Craniata</taxon>
        <taxon>Vertebrata</taxon>
        <taxon>Euteleostomi</taxon>
        <taxon>Actinopterygii</taxon>
        <taxon>Neopterygii</taxon>
        <taxon>Teleostei</taxon>
        <taxon>Ostariophysi</taxon>
        <taxon>Siluriformes</taxon>
        <taxon>Pangasiidae</taxon>
        <taxon>Pangasius</taxon>
    </lineage>
</organism>
<gene>
    <name evidence="1" type="ORF">PDJAM_G00180830</name>
</gene>
<sequence length="221" mass="23829">MEETLEEKVPVEVKVPDDDQGGTGRRLRDRDLLRKRKAEAEERATNQWVYGAQSSKRAKRETNNVPKKKGRPRKNVPVKEQQPETPEVEDAPGQAEEMVTAPHPAPVSTLDSASIPAQASAPALDLPQIPAALSVPIPLPAPDVTPEVKPSSEALLQEVLIEDLGPDEQEDKAKAVPQDKLVIDQGGVEEPSAIDVAEQSKAFSDTVLASPQPDSLPGNLI</sequence>
<reference evidence="1" key="1">
    <citation type="submission" date="2020-02" db="EMBL/GenBank/DDBJ databases">
        <title>Genome sequencing of the panga catfish, Pangasius djambal.</title>
        <authorList>
            <person name="Wen M."/>
            <person name="Zahm M."/>
            <person name="Roques C."/>
            <person name="Cabau C."/>
            <person name="Klopp C."/>
            <person name="Donnadieu C."/>
            <person name="Jouanno E."/>
            <person name="Avarre J.-C."/>
            <person name="Campet M."/>
            <person name="Ha T."/>
            <person name="Dugue R."/>
            <person name="Lampietro C."/>
            <person name="Louis A."/>
            <person name="Herpin A."/>
            <person name="Echchiki A."/>
            <person name="Berthelot C."/>
            <person name="Parey E."/>
            <person name="Roest-Crollius H."/>
            <person name="Braasch I."/>
            <person name="Postlethwait J.H."/>
            <person name="Bobe J."/>
            <person name="Montfort J."/>
            <person name="Bouchez O."/>
            <person name="Begum T."/>
            <person name="Schartl M."/>
            <person name="Gustiano R."/>
            <person name="Guiguen Y."/>
        </authorList>
    </citation>
    <scope>NUCLEOTIDE SEQUENCE</scope>
    <source>
        <strain evidence="1">Pdj_M5554</strain>
    </source>
</reference>
<name>A0ACC5Y379_9TELE</name>
<accession>A0ACC5Y379</accession>
<protein>
    <submittedName>
        <fullName evidence="1">Uncharacterized protein</fullName>
    </submittedName>
</protein>
<dbReference type="EMBL" id="CM040977">
    <property type="protein sequence ID" value="MCJ8730146.1"/>
    <property type="molecule type" value="Genomic_DNA"/>
</dbReference>
<keyword evidence="2" id="KW-1185">Reference proteome</keyword>
<comment type="caution">
    <text evidence="1">The sequence shown here is derived from an EMBL/GenBank/DDBJ whole genome shotgun (WGS) entry which is preliminary data.</text>
</comment>